<reference evidence="1" key="2">
    <citation type="submission" date="2022-10" db="EMBL/GenBank/DDBJ databases">
        <authorList>
            <consortium name="ENA_rothamsted_submissions"/>
            <consortium name="culmorum"/>
            <person name="King R."/>
        </authorList>
    </citation>
    <scope>NUCLEOTIDE SEQUENCE</scope>
</reference>
<name>A0A9N9RPE1_9DIPT</name>
<dbReference type="AlphaFoldDB" id="A0A9N9RPE1"/>
<evidence type="ECO:0000313" key="2">
    <source>
        <dbReference type="Proteomes" id="UP001153620"/>
    </source>
</evidence>
<reference evidence="1" key="1">
    <citation type="submission" date="2022-01" db="EMBL/GenBank/DDBJ databases">
        <authorList>
            <person name="King R."/>
        </authorList>
    </citation>
    <scope>NUCLEOTIDE SEQUENCE</scope>
</reference>
<sequence>MKSDLEGSVIVIMIAFTDYHHDYHHVMVITKVKKRTQHALIDGHHVMAVIMIISDGLTWMQAFMQVRSRDGNQIGKVAYSLNVCE</sequence>
<dbReference type="Proteomes" id="UP001153620">
    <property type="component" value="Chromosome 1"/>
</dbReference>
<accession>A0A9N9RPE1</accession>
<evidence type="ECO:0000313" key="1">
    <source>
        <dbReference type="EMBL" id="CAG9800699.1"/>
    </source>
</evidence>
<dbReference type="EMBL" id="OU895877">
    <property type="protein sequence ID" value="CAG9800699.1"/>
    <property type="molecule type" value="Genomic_DNA"/>
</dbReference>
<protein>
    <submittedName>
        <fullName evidence="1">Uncharacterized protein</fullName>
    </submittedName>
</protein>
<gene>
    <name evidence="1" type="ORF">CHIRRI_LOCUS3638</name>
</gene>
<proteinExistence type="predicted"/>
<organism evidence="1 2">
    <name type="scientific">Chironomus riparius</name>
    <dbReference type="NCBI Taxonomy" id="315576"/>
    <lineage>
        <taxon>Eukaryota</taxon>
        <taxon>Metazoa</taxon>
        <taxon>Ecdysozoa</taxon>
        <taxon>Arthropoda</taxon>
        <taxon>Hexapoda</taxon>
        <taxon>Insecta</taxon>
        <taxon>Pterygota</taxon>
        <taxon>Neoptera</taxon>
        <taxon>Endopterygota</taxon>
        <taxon>Diptera</taxon>
        <taxon>Nematocera</taxon>
        <taxon>Chironomoidea</taxon>
        <taxon>Chironomidae</taxon>
        <taxon>Chironominae</taxon>
        <taxon>Chironomus</taxon>
    </lineage>
</organism>
<keyword evidence="2" id="KW-1185">Reference proteome</keyword>